<dbReference type="InterPro" id="IPR005330">
    <property type="entry name" value="MHYT_dom"/>
</dbReference>
<feature type="domain" description="MHYT" evidence="2">
    <location>
        <begin position="33"/>
        <end position="222"/>
    </location>
</feature>
<name>A0A1H7VUZ2_STRJI</name>
<keyword evidence="1" id="KW-0472">Membrane</keyword>
<proteinExistence type="predicted"/>
<feature type="transmembrane region" description="Helical" evidence="1">
    <location>
        <begin position="194"/>
        <end position="217"/>
    </location>
</feature>
<organism evidence="3 4">
    <name type="scientific">Streptacidiphilus jiangxiensis</name>
    <dbReference type="NCBI Taxonomy" id="235985"/>
    <lineage>
        <taxon>Bacteria</taxon>
        <taxon>Bacillati</taxon>
        <taxon>Actinomycetota</taxon>
        <taxon>Actinomycetes</taxon>
        <taxon>Kitasatosporales</taxon>
        <taxon>Streptomycetaceae</taxon>
        <taxon>Streptacidiphilus</taxon>
    </lineage>
</organism>
<feature type="transmembrane region" description="Helical" evidence="1">
    <location>
        <begin position="165"/>
        <end position="187"/>
    </location>
</feature>
<evidence type="ECO:0000313" key="3">
    <source>
        <dbReference type="EMBL" id="SEM13083.1"/>
    </source>
</evidence>
<accession>A0A1H7VUZ2</accession>
<feature type="transmembrane region" description="Helical" evidence="1">
    <location>
        <begin position="39"/>
        <end position="57"/>
    </location>
</feature>
<feature type="transmembrane region" description="Helical" evidence="1">
    <location>
        <begin position="69"/>
        <end position="94"/>
    </location>
</feature>
<dbReference type="PROSITE" id="PS50924">
    <property type="entry name" value="MHYT"/>
    <property type="match status" value="1"/>
</dbReference>
<reference evidence="4" key="1">
    <citation type="submission" date="2016-10" db="EMBL/GenBank/DDBJ databases">
        <authorList>
            <person name="Varghese N."/>
        </authorList>
    </citation>
    <scope>NUCLEOTIDE SEQUENCE [LARGE SCALE GENOMIC DNA]</scope>
    <source>
        <strain evidence="4">DSM 45096 / BCRC 16803 / CGMCC 4.1857 / CIP 109030 / JCM 12277 / KCTC 19219 / NBRC 100920 / 33214</strain>
    </source>
</reference>
<evidence type="ECO:0000256" key="1">
    <source>
        <dbReference type="PROSITE-ProRule" id="PRU00244"/>
    </source>
</evidence>
<dbReference type="AlphaFoldDB" id="A0A1H7VUZ2"/>
<dbReference type="PANTHER" id="PTHR35152:SF1">
    <property type="entry name" value="DOMAIN SIGNALLING PROTEIN, PUTATIVE (AFU_ORTHOLOGUE AFUA_5G11310)-RELATED"/>
    <property type="match status" value="1"/>
</dbReference>
<gene>
    <name evidence="3" type="ORF">SAMN05414137_11918</name>
</gene>
<dbReference type="Pfam" id="PF03707">
    <property type="entry name" value="MHYT"/>
    <property type="match status" value="3"/>
</dbReference>
<sequence>MYCLGRSPLSFPVFESGPVVNSATMAHLDGFHYGLVNPVLAYAIASIGAALGLRCTVRALDLPSKDRLGWLLLAASAIGCGIWTMHFIAMLGFTVTGSTIVYDVPVTIASLLLAIVVVGIGVVHVGYRPRGLPTLLVGGTLMGVGVAVMHYLGMAAMQVQGSVSYHPLLVLASVVIAVAASTTALWMTLNVRGLIAALGSALVAGVAVVAMHYTAMAAVTVHLDGRAVTGGLPASQFILPLAVGVAVFLTAGAIIVTMSPTETARASGPEPELIP</sequence>
<keyword evidence="1" id="KW-0812">Transmembrane</keyword>
<dbReference type="STRING" id="235985.SAMN05414137_11918"/>
<dbReference type="PANTHER" id="PTHR35152">
    <property type="entry name" value="DOMAIN SIGNALLING PROTEIN, PUTATIVE (AFU_ORTHOLOGUE AFUA_5G11310)-RELATED"/>
    <property type="match status" value="1"/>
</dbReference>
<keyword evidence="1" id="KW-1133">Transmembrane helix</keyword>
<dbReference type="GO" id="GO:0016020">
    <property type="term" value="C:membrane"/>
    <property type="evidence" value="ECO:0007669"/>
    <property type="project" value="UniProtKB-UniRule"/>
</dbReference>
<evidence type="ECO:0000259" key="2">
    <source>
        <dbReference type="PROSITE" id="PS50924"/>
    </source>
</evidence>
<dbReference type="Proteomes" id="UP000183015">
    <property type="component" value="Unassembled WGS sequence"/>
</dbReference>
<dbReference type="EMBL" id="FOAZ01000019">
    <property type="protein sequence ID" value="SEM13083.1"/>
    <property type="molecule type" value="Genomic_DNA"/>
</dbReference>
<dbReference type="eggNOG" id="COG3300">
    <property type="taxonomic scope" value="Bacteria"/>
</dbReference>
<feature type="transmembrane region" description="Helical" evidence="1">
    <location>
        <begin position="106"/>
        <end position="127"/>
    </location>
</feature>
<protein>
    <submittedName>
        <fullName evidence="3">MHYT domain-containing protein, NO-binding membrane sensor</fullName>
    </submittedName>
</protein>
<keyword evidence="4" id="KW-1185">Reference proteome</keyword>
<feature type="transmembrane region" description="Helical" evidence="1">
    <location>
        <begin position="134"/>
        <end position="153"/>
    </location>
</feature>
<feature type="transmembrane region" description="Helical" evidence="1">
    <location>
        <begin position="237"/>
        <end position="256"/>
    </location>
</feature>
<evidence type="ECO:0000313" key="4">
    <source>
        <dbReference type="Proteomes" id="UP000183015"/>
    </source>
</evidence>